<dbReference type="SUPFAM" id="SSF48371">
    <property type="entry name" value="ARM repeat"/>
    <property type="match status" value="1"/>
</dbReference>
<evidence type="ECO:0000313" key="9">
    <source>
        <dbReference type="EMBL" id="KAK9904337.1"/>
    </source>
</evidence>
<keyword evidence="10" id="KW-1185">Reference proteome</keyword>
<feature type="region of interest" description="Disordered" evidence="7">
    <location>
        <begin position="1443"/>
        <end position="1564"/>
    </location>
</feature>
<dbReference type="InterPro" id="IPR024986">
    <property type="entry name" value="Nipped-B_C"/>
</dbReference>
<evidence type="ECO:0000256" key="4">
    <source>
        <dbReference type="ARBA" id="ARBA00023242"/>
    </source>
</evidence>
<feature type="domain" description="Sister chromatid cohesion C-terminal" evidence="8">
    <location>
        <begin position="1123"/>
        <end position="1293"/>
    </location>
</feature>
<feature type="region of interest" description="Disordered" evidence="7">
    <location>
        <begin position="165"/>
        <end position="195"/>
    </location>
</feature>
<keyword evidence="4 6" id="KW-0539">Nucleus</keyword>
<accession>A0ABR2YFR3</accession>
<organism evidence="9 10">
    <name type="scientific">Coccomyxa subellipsoidea</name>
    <dbReference type="NCBI Taxonomy" id="248742"/>
    <lineage>
        <taxon>Eukaryota</taxon>
        <taxon>Viridiplantae</taxon>
        <taxon>Chlorophyta</taxon>
        <taxon>core chlorophytes</taxon>
        <taxon>Trebouxiophyceae</taxon>
        <taxon>Trebouxiophyceae incertae sedis</taxon>
        <taxon>Coccomyxaceae</taxon>
        <taxon>Coccomyxa</taxon>
    </lineage>
</organism>
<evidence type="ECO:0000256" key="6">
    <source>
        <dbReference type="RuleBase" id="RU364107"/>
    </source>
</evidence>
<dbReference type="InterPro" id="IPR016024">
    <property type="entry name" value="ARM-type_fold"/>
</dbReference>
<proteinExistence type="inferred from homology"/>
<dbReference type="Pfam" id="PF12765">
    <property type="entry name" value="Cohesin_HEAT"/>
    <property type="match status" value="1"/>
</dbReference>
<gene>
    <name evidence="9" type="ORF">WJX75_009566</name>
</gene>
<evidence type="ECO:0000256" key="2">
    <source>
        <dbReference type="ARBA" id="ARBA00009252"/>
    </source>
</evidence>
<protein>
    <recommendedName>
        <fullName evidence="6">Sister chromatid cohesion protein</fullName>
    </recommendedName>
</protein>
<dbReference type="PANTHER" id="PTHR21704">
    <property type="entry name" value="NIPPED-B-LIKE PROTEIN DELANGIN SCC2-RELATED"/>
    <property type="match status" value="1"/>
</dbReference>
<evidence type="ECO:0000256" key="3">
    <source>
        <dbReference type="ARBA" id="ARBA00022737"/>
    </source>
</evidence>
<dbReference type="CDD" id="cd23958">
    <property type="entry name" value="SCC2"/>
    <property type="match status" value="1"/>
</dbReference>
<dbReference type="PANTHER" id="PTHR21704:SF18">
    <property type="entry name" value="NIPPED-B-LIKE PROTEIN"/>
    <property type="match status" value="1"/>
</dbReference>
<name>A0ABR2YFR3_9CHLO</name>
<feature type="compositionally biased region" description="Low complexity" evidence="7">
    <location>
        <begin position="1451"/>
        <end position="1460"/>
    </location>
</feature>
<dbReference type="Pfam" id="PF12830">
    <property type="entry name" value="Nipped-B_C"/>
    <property type="match status" value="1"/>
</dbReference>
<evidence type="ECO:0000259" key="8">
    <source>
        <dbReference type="Pfam" id="PF12830"/>
    </source>
</evidence>
<keyword evidence="5 6" id="KW-0131">Cell cycle</keyword>
<dbReference type="InterPro" id="IPR026003">
    <property type="entry name" value="Cohesin_HEAT"/>
</dbReference>
<dbReference type="Proteomes" id="UP001491310">
    <property type="component" value="Unassembled WGS sequence"/>
</dbReference>
<dbReference type="InterPro" id="IPR011989">
    <property type="entry name" value="ARM-like"/>
</dbReference>
<dbReference type="InterPro" id="IPR033031">
    <property type="entry name" value="Scc2/Nipped-B"/>
</dbReference>
<evidence type="ECO:0000313" key="10">
    <source>
        <dbReference type="Proteomes" id="UP001491310"/>
    </source>
</evidence>
<evidence type="ECO:0000256" key="7">
    <source>
        <dbReference type="SAM" id="MobiDB-lite"/>
    </source>
</evidence>
<comment type="similarity">
    <text evidence="2 6">Belongs to the SCC2/Nipped-B family.</text>
</comment>
<comment type="caution">
    <text evidence="9">The sequence shown here is derived from an EMBL/GenBank/DDBJ whole genome shotgun (WGS) entry which is preliminary data.</text>
</comment>
<dbReference type="EMBL" id="JALJOT010000013">
    <property type="protein sequence ID" value="KAK9904337.1"/>
    <property type="molecule type" value="Genomic_DNA"/>
</dbReference>
<reference evidence="9 10" key="1">
    <citation type="journal article" date="2024" name="Nat. Commun.">
        <title>Phylogenomics reveals the evolutionary origins of lichenization in chlorophyte algae.</title>
        <authorList>
            <person name="Puginier C."/>
            <person name="Libourel C."/>
            <person name="Otte J."/>
            <person name="Skaloud P."/>
            <person name="Haon M."/>
            <person name="Grisel S."/>
            <person name="Petersen M."/>
            <person name="Berrin J.G."/>
            <person name="Delaux P.M."/>
            <person name="Dal Grande F."/>
            <person name="Keller J."/>
        </authorList>
    </citation>
    <scope>NUCLEOTIDE SEQUENCE [LARGE SCALE GENOMIC DNA]</scope>
    <source>
        <strain evidence="9 10">SAG 216-7</strain>
    </source>
</reference>
<evidence type="ECO:0000256" key="1">
    <source>
        <dbReference type="ARBA" id="ARBA00004123"/>
    </source>
</evidence>
<keyword evidence="3 6" id="KW-0677">Repeat</keyword>
<feature type="compositionally biased region" description="Acidic residues" evidence="7">
    <location>
        <begin position="1532"/>
        <end position="1543"/>
    </location>
</feature>
<comment type="subcellular location">
    <subcellularLocation>
        <location evidence="1 6">Nucleus</location>
    </subcellularLocation>
</comment>
<dbReference type="Gene3D" id="1.25.10.10">
    <property type="entry name" value="Leucine-rich Repeat Variant"/>
    <property type="match status" value="2"/>
</dbReference>
<evidence type="ECO:0000256" key="5">
    <source>
        <dbReference type="ARBA" id="ARBA00023306"/>
    </source>
</evidence>
<sequence>MESRDENRDAALMSELDKVLQAADVSAISWRNHHAPAATVDCALEQQLLLRNPDIFNSTSARTPAVAQALIATPAPKISVPSCTTGRDKVLHPDEEDSSEDSTAILVATEASVACLYMLTSLDMPKQVYQEDIIEAIMDNAKFNLLSNVLSFHDARLCAAHRPQMASAPGDDADTGRASAKKPKSATKSATKAARRKAERIPDAVGLLTGRLESVLELLGKLLGVVQLQPNMVLPLLRTACQILTVEDLHVLQIKSVGLLVAGFKRFKDQRQALLDEVITGVLPNLPTSRCARRFVIGDNTDAAILVVSALLLHFMQVSVELPSLEVEAGALRDCYAPVMHWADVFWMTCLSKLGGVRAHKADGDADIKYMVEQVVVDVLLVHCTPEWPAALPMLLRLITALHSKAGMHCPDNAVRQIAVDLLGLIAGQLCFESKRDEIDMPVVNEILQEAGPSDTGADLARQLLLTYLADRRQGDGELCASAREFMLCQAFADEVTELQKADASDEDLAAALVRSRETCDVLKRGTSNELSAEDACMLVRWAVQLGPLGKGRVPLLKRLADAVDPTKQTPATRAKAIKAITTVVKADTSVLGLPEIQQCVNRALKDDAPSVRQAAADLLGGHIGDNIDLAVAYFDTLVTVSRDTATSVRKAAVKILWESCISVPDFPRASEACVAVLHRVADNEESILDLVAKIFHCLWFAGSQNSSAPGPAARAQQLADVSLFVYEAGGSTIHLPLEPSHALVAVLKKALEREGKERPGKEWLAGRQLASALLEGLLKVGEGSEDVAEQKTFPYLVGLHALCLTDVSLCTPADDSSKYIRCLAPYLKVGPSSKNVQCPRKQAAERREAECLLCILAVVDSILAEIMNVNKALVTDLQNDLFVLISKHPFIQVVSAACKTLATLARHAPSAGTLMTGLAQHCLSILQQKLKATPAICSRFLFVLGQLLRYGTDAIEATQLTNGKPVTVSDCQATCLSFFNSSAGDLKVRESALQALGCLGIARPATLLAAEAQAIMKAALQPSAPTILKTRALNNLTELLKVEEERLASTQHASDEKQRLGRLGMAEPAQPLPTQNGEADSLSINNSVLQTHWDLVLGLATDATPPQTRLGACQDPGDALSASVRRHAVAVMDAVDRNGLVAPWTALPHLFALTTDPNSEVSARALRILRRVAEKQPEMFQTCLTSGLKVTADFHERIRSNYRTSTSDAAGVSEGLVQGLGALYMELVQPSRPHRTTFLANVLKPFDTACNLLFPSAASSDLRLLALCAHLAATLPYKRADEPLVAVYHINMVVSRRGEDVLSALKASLASHANSGSGAAQDGDVKRECTASLALSMLLLLKQHLKSTYGLTTDRITNFNPGLADTRKQEETRSLGQIPITPLNLERLNLNAPSDPALLQEQYTVFKALMKADSCDYGDAVTLGRRKSSKAVAAAADDDADEAADKAAEEAAGATPALANGNGRMGNMHGSAEPSTAGLEGRRSGRSVRGRGGRSASRLGTDARCTVTKRRGGTTGGKTGRRKAARPHSSEDDDGGDSDDSEEKYLAEGRGAARRRLEPMLVE</sequence>